<dbReference type="RefSeq" id="XP_025530147.1">
    <property type="nucleotide sequence ID" value="XM_025676316.1"/>
</dbReference>
<dbReference type="Gene3D" id="1.10.3020.20">
    <property type="match status" value="1"/>
</dbReference>
<dbReference type="SUPFAM" id="SSF53474">
    <property type="entry name" value="alpha/beta-Hydrolases"/>
    <property type="match status" value="1"/>
</dbReference>
<evidence type="ECO:0000313" key="4">
    <source>
        <dbReference type="Proteomes" id="UP000249497"/>
    </source>
</evidence>
<dbReference type="SMART" id="SM00939">
    <property type="entry name" value="PepX_C"/>
    <property type="match status" value="1"/>
</dbReference>
<dbReference type="Pfam" id="PF02129">
    <property type="entry name" value="Peptidase_S15"/>
    <property type="match status" value="1"/>
</dbReference>
<evidence type="ECO:0000313" key="3">
    <source>
        <dbReference type="EMBL" id="RAH84253.1"/>
    </source>
</evidence>
<dbReference type="OrthoDB" id="416441at2759"/>
<dbReference type="InterPro" id="IPR013736">
    <property type="entry name" value="Xaa-Pro_dipept_C"/>
</dbReference>
<keyword evidence="4" id="KW-1185">Reference proteome</keyword>
<reference evidence="3 4" key="1">
    <citation type="submission" date="2018-02" db="EMBL/GenBank/DDBJ databases">
        <title>The genomes of Aspergillus section Nigri reveals drivers in fungal speciation.</title>
        <authorList>
            <consortium name="DOE Joint Genome Institute"/>
            <person name="Vesth T.C."/>
            <person name="Nybo J."/>
            <person name="Theobald S."/>
            <person name="Brandl J."/>
            <person name="Frisvad J.C."/>
            <person name="Nielsen K.F."/>
            <person name="Lyhne E.K."/>
            <person name="Kogle M.E."/>
            <person name="Kuo A."/>
            <person name="Riley R."/>
            <person name="Clum A."/>
            <person name="Nolan M."/>
            <person name="Lipzen A."/>
            <person name="Salamov A."/>
            <person name="Henrissat B."/>
            <person name="Wiebenga A."/>
            <person name="De vries R.P."/>
            <person name="Grigoriev I.V."/>
            <person name="Mortensen U.H."/>
            <person name="Andersen M.R."/>
            <person name="Baker S.E."/>
        </authorList>
    </citation>
    <scope>NUCLEOTIDE SEQUENCE [LARGE SCALE GENOMIC DNA]</scope>
    <source>
        <strain evidence="3 4">CBS 114.51</strain>
    </source>
</reference>
<dbReference type="InterPro" id="IPR029058">
    <property type="entry name" value="AB_hydrolase_fold"/>
</dbReference>
<dbReference type="InterPro" id="IPR005674">
    <property type="entry name" value="CocE/Ser_esterase"/>
</dbReference>
<dbReference type="Pfam" id="PF08530">
    <property type="entry name" value="PepX_C"/>
    <property type="match status" value="1"/>
</dbReference>
<protein>
    <submittedName>
        <fullName evidence="3">Alpha/beta-hydrolase</fullName>
    </submittedName>
</protein>
<gene>
    <name evidence="3" type="ORF">BO86DRAFT_442470</name>
</gene>
<keyword evidence="1" id="KW-0378">Hydrolase</keyword>
<dbReference type="AlphaFoldDB" id="A0A8T8X7V9"/>
<dbReference type="InterPro" id="IPR008979">
    <property type="entry name" value="Galactose-bd-like_sf"/>
</dbReference>
<dbReference type="PANTHER" id="PTHR43056">
    <property type="entry name" value="PEPTIDASE S9 PROLYL OLIGOPEPTIDASE"/>
    <property type="match status" value="1"/>
</dbReference>
<dbReference type="GO" id="GO:0008239">
    <property type="term" value="F:dipeptidyl-peptidase activity"/>
    <property type="evidence" value="ECO:0007669"/>
    <property type="project" value="InterPro"/>
</dbReference>
<organism evidence="3 4">
    <name type="scientific">Aspergillus japonicus CBS 114.51</name>
    <dbReference type="NCBI Taxonomy" id="1448312"/>
    <lineage>
        <taxon>Eukaryota</taxon>
        <taxon>Fungi</taxon>
        <taxon>Dikarya</taxon>
        <taxon>Ascomycota</taxon>
        <taxon>Pezizomycotina</taxon>
        <taxon>Eurotiomycetes</taxon>
        <taxon>Eurotiomycetidae</taxon>
        <taxon>Eurotiales</taxon>
        <taxon>Aspergillaceae</taxon>
        <taxon>Aspergillus</taxon>
        <taxon>Aspergillus subgen. Circumdati</taxon>
    </lineage>
</organism>
<evidence type="ECO:0000256" key="1">
    <source>
        <dbReference type="ARBA" id="ARBA00022801"/>
    </source>
</evidence>
<dbReference type="PANTHER" id="PTHR43056:SF10">
    <property type="entry name" value="COCE_NOND FAMILY, PUTATIVE (AFU_ORTHOLOGUE AFUA_7G00600)-RELATED"/>
    <property type="match status" value="1"/>
</dbReference>
<accession>A0A8T8X7V9</accession>
<dbReference type="Gene3D" id="3.40.50.1820">
    <property type="entry name" value="alpha/beta hydrolase"/>
    <property type="match status" value="1"/>
</dbReference>
<evidence type="ECO:0000259" key="2">
    <source>
        <dbReference type="SMART" id="SM00939"/>
    </source>
</evidence>
<dbReference type="EMBL" id="KZ824778">
    <property type="protein sequence ID" value="RAH84253.1"/>
    <property type="molecule type" value="Genomic_DNA"/>
</dbReference>
<sequence length="596" mass="66313">MLPDVSETLLDEENHLIFEKNVSVPLKNGGLVRCNVYRPIEEGQYPCLVTYGPYGKDIPYEKFHPKSFSEVNPAHKSKYSAWETPDPVFWTHHQYIVIRADEQGLGQSPGTLNTMSAETAAGFAQVVEWAAEQPWSTGKVGLVGVSYYAGTQWRVAALKPKGLACIIPHEGMSDYYRDRCRHGGILSNRFISFWWNRQVITNQYGRPDRAAAEWGDDPIDGALSEADRLHNLCDQNTDNAANRYLDDEYYASTVFRLEDIEVPVLSVANWGGISLHLRGNVEGYTWAGAGRKWLRFIVGRHDLPFYYDEEVKVQHSFLEAFLRDNDYAGWMAGKVAPVSLTLRRGDVGFNNPVGERAFPRREEMEWPLARTVYTRYYLTPGGGLDEKYAPAAEEAASRLTYAVDSSGASDTAMKLQFSTAPAPAELEVTGHIVAHLCVSVDCGSTPPPSDLELDVFATLRHFSAAGNEVHYTGSSGDAVPVTKGWLRVSLRKTNPESPYHRPYLPRREYRSVDVLPVKAGEIYACDVELWPTNVVVEKGGRLVFEVSANDTEGSGLFQHNSEVDRPPAKFGQTNAIHFGEGQENCLVLPVIPAEGA</sequence>
<name>A0A8T8X7V9_ASPJA</name>
<dbReference type="Proteomes" id="UP000249497">
    <property type="component" value="Unassembled WGS sequence"/>
</dbReference>
<dbReference type="GeneID" id="37180009"/>
<proteinExistence type="predicted"/>
<dbReference type="Gene3D" id="2.60.120.260">
    <property type="entry name" value="Galactose-binding domain-like"/>
    <property type="match status" value="1"/>
</dbReference>
<dbReference type="InterPro" id="IPR000383">
    <property type="entry name" value="Xaa-Pro-like_dom"/>
</dbReference>
<dbReference type="NCBIfam" id="TIGR00976">
    <property type="entry name" value="CocE_NonD"/>
    <property type="match status" value="1"/>
</dbReference>
<dbReference type="SUPFAM" id="SSF49785">
    <property type="entry name" value="Galactose-binding domain-like"/>
    <property type="match status" value="1"/>
</dbReference>
<feature type="domain" description="Xaa-Pro dipeptidyl-peptidase C-terminal" evidence="2">
    <location>
        <begin position="315"/>
        <end position="587"/>
    </location>
</feature>
<dbReference type="InterPro" id="IPR050585">
    <property type="entry name" value="Xaa-Pro_dipeptidyl-ppase/CocE"/>
</dbReference>